<accession>A0A7S8HDR5</accession>
<dbReference type="Proteomes" id="UP000593594">
    <property type="component" value="Chromosome"/>
</dbReference>
<gene>
    <name evidence="2" type="ORF">HW532_20835</name>
</gene>
<name>A0A7S8HDR5_9HYPH</name>
<evidence type="ECO:0000313" key="3">
    <source>
        <dbReference type="Proteomes" id="UP000593594"/>
    </source>
</evidence>
<evidence type="ECO:0000256" key="1">
    <source>
        <dbReference type="SAM" id="MobiDB-lite"/>
    </source>
</evidence>
<dbReference type="RefSeq" id="WP_213162299.1">
    <property type="nucleotide sequence ID" value="NZ_CP058214.1"/>
</dbReference>
<dbReference type="Pfam" id="PF11123">
    <property type="entry name" value="DNA_Packaging_2"/>
    <property type="match status" value="1"/>
</dbReference>
<reference evidence="2 3" key="1">
    <citation type="submission" date="2020-06" db="EMBL/GenBank/DDBJ databases">
        <title>Genome sequence of 2 isolates from Red Sea Mangroves.</title>
        <authorList>
            <person name="Sefrji F."/>
            <person name="Michoud G."/>
            <person name="Merlino G."/>
            <person name="Daffonchio D."/>
        </authorList>
    </citation>
    <scope>NUCLEOTIDE SEQUENCE [LARGE SCALE GENOMIC DNA]</scope>
    <source>
        <strain evidence="2 3">R1DC25</strain>
    </source>
</reference>
<keyword evidence="3" id="KW-1185">Reference proteome</keyword>
<feature type="region of interest" description="Disordered" evidence="1">
    <location>
        <begin position="28"/>
        <end position="50"/>
    </location>
</feature>
<dbReference type="KEGG" id="kmn:HW532_20835"/>
<protein>
    <recommendedName>
        <fullName evidence="4">Terminase small subunit</fullName>
    </recommendedName>
</protein>
<proteinExistence type="predicted"/>
<evidence type="ECO:0008006" key="4">
    <source>
        <dbReference type="Google" id="ProtNLM"/>
    </source>
</evidence>
<organism evidence="2 3">
    <name type="scientific">Kaustia mangrovi</name>
    <dbReference type="NCBI Taxonomy" id="2593653"/>
    <lineage>
        <taxon>Bacteria</taxon>
        <taxon>Pseudomonadati</taxon>
        <taxon>Pseudomonadota</taxon>
        <taxon>Alphaproteobacteria</taxon>
        <taxon>Hyphomicrobiales</taxon>
        <taxon>Parvibaculaceae</taxon>
        <taxon>Kaustia</taxon>
    </lineage>
</organism>
<evidence type="ECO:0000313" key="2">
    <source>
        <dbReference type="EMBL" id="QPC44926.1"/>
    </source>
</evidence>
<dbReference type="InterPro" id="IPR024345">
    <property type="entry name" value="DNA_matur_Phage_T7-like"/>
</dbReference>
<dbReference type="EMBL" id="CP058214">
    <property type="protein sequence ID" value="QPC44926.1"/>
    <property type="molecule type" value="Genomic_DNA"/>
</dbReference>
<sequence length="100" mass="10957">MAKGPAKEGTLGDLHNRVAEVMIGALDQIKAQQEASDPGNEDMPPPEPNSALLSVMVRFLNDNKITCAPENGNQMSELEKKLAEKKRKRVGNVVHLHDED</sequence>
<dbReference type="AlphaFoldDB" id="A0A7S8HDR5"/>